<dbReference type="Pfam" id="PF13812">
    <property type="entry name" value="PPR_3"/>
    <property type="match status" value="4"/>
</dbReference>
<keyword evidence="5" id="KW-0238">DNA-binding</keyword>
<dbReference type="InterPro" id="IPR016177">
    <property type="entry name" value="DNA-bd_dom_sf"/>
</dbReference>
<evidence type="ECO:0000256" key="1">
    <source>
        <dbReference type="ARBA" id="ARBA00004123"/>
    </source>
</evidence>
<evidence type="ECO:0000256" key="4">
    <source>
        <dbReference type="ARBA" id="ARBA00023015"/>
    </source>
</evidence>
<comment type="similarity">
    <text evidence="8">Belongs to the AP2/ERF transcription factor family. AP2 subfamily.</text>
</comment>
<dbReference type="GO" id="GO:0003700">
    <property type="term" value="F:DNA-binding transcription factor activity"/>
    <property type="evidence" value="ECO:0007669"/>
    <property type="project" value="InterPro"/>
</dbReference>
<dbReference type="NCBIfam" id="TIGR00756">
    <property type="entry name" value="PPR"/>
    <property type="match status" value="12"/>
</dbReference>
<dbReference type="PROSITE" id="PS51375">
    <property type="entry name" value="PPR"/>
    <property type="match status" value="14"/>
</dbReference>
<dbReference type="PANTHER" id="PTHR46128">
    <property type="entry name" value="MITOCHONDRIAL GROUP I INTRON SPLICING FACTOR CCM1"/>
    <property type="match status" value="1"/>
</dbReference>
<evidence type="ECO:0000259" key="11">
    <source>
        <dbReference type="PROSITE" id="PS51032"/>
    </source>
</evidence>
<evidence type="ECO:0000313" key="13">
    <source>
        <dbReference type="Proteomes" id="UP001202328"/>
    </source>
</evidence>
<gene>
    <name evidence="12" type="ORF">MKW98_018460</name>
</gene>
<dbReference type="SUPFAM" id="SSF54171">
    <property type="entry name" value="DNA-binding domain"/>
    <property type="match status" value="1"/>
</dbReference>
<dbReference type="Pfam" id="PF13041">
    <property type="entry name" value="PPR_2"/>
    <property type="match status" value="4"/>
</dbReference>
<dbReference type="Proteomes" id="UP001202328">
    <property type="component" value="Unassembled WGS sequence"/>
</dbReference>
<feature type="repeat" description="PPR" evidence="9">
    <location>
        <begin position="466"/>
        <end position="500"/>
    </location>
</feature>
<evidence type="ECO:0000256" key="8">
    <source>
        <dbReference type="ARBA" id="ARBA00037973"/>
    </source>
</evidence>
<evidence type="ECO:0000256" key="2">
    <source>
        <dbReference type="ARBA" id="ARBA00007626"/>
    </source>
</evidence>
<dbReference type="GO" id="GO:0005634">
    <property type="term" value="C:nucleus"/>
    <property type="evidence" value="ECO:0007669"/>
    <property type="project" value="UniProtKB-SubCell"/>
</dbReference>
<feature type="repeat" description="PPR" evidence="9">
    <location>
        <begin position="606"/>
        <end position="640"/>
    </location>
</feature>
<feature type="repeat" description="PPR" evidence="9">
    <location>
        <begin position="781"/>
        <end position="815"/>
    </location>
</feature>
<dbReference type="InterPro" id="IPR002885">
    <property type="entry name" value="PPR_rpt"/>
</dbReference>
<name>A0AAD4XTY5_9MAGN</name>
<feature type="repeat" description="PPR" evidence="9">
    <location>
        <begin position="324"/>
        <end position="358"/>
    </location>
</feature>
<keyword evidence="3" id="KW-0677">Repeat</keyword>
<dbReference type="PANTHER" id="PTHR46128:SF116">
    <property type="entry name" value="PENTACOTRIPEPTIDE-REPEAT REGION OF PRORP DOMAIN-CONTAINING PROTEIN"/>
    <property type="match status" value="1"/>
</dbReference>
<organism evidence="12 13">
    <name type="scientific">Papaver atlanticum</name>
    <dbReference type="NCBI Taxonomy" id="357466"/>
    <lineage>
        <taxon>Eukaryota</taxon>
        <taxon>Viridiplantae</taxon>
        <taxon>Streptophyta</taxon>
        <taxon>Embryophyta</taxon>
        <taxon>Tracheophyta</taxon>
        <taxon>Spermatophyta</taxon>
        <taxon>Magnoliopsida</taxon>
        <taxon>Ranunculales</taxon>
        <taxon>Papaveraceae</taxon>
        <taxon>Papaveroideae</taxon>
        <taxon>Papaver</taxon>
    </lineage>
</organism>
<protein>
    <recommendedName>
        <fullName evidence="11">AP2/ERF domain-containing protein</fullName>
    </recommendedName>
</protein>
<accession>A0AAD4XTY5</accession>
<evidence type="ECO:0000313" key="12">
    <source>
        <dbReference type="EMBL" id="KAI3955359.1"/>
    </source>
</evidence>
<dbReference type="EMBL" id="JAJJMB010001752">
    <property type="protein sequence ID" value="KAI3955359.1"/>
    <property type="molecule type" value="Genomic_DNA"/>
</dbReference>
<dbReference type="InterPro" id="IPR050872">
    <property type="entry name" value="PPR_P_subfamily"/>
</dbReference>
<comment type="caution">
    <text evidence="12">The sequence shown here is derived from an EMBL/GenBank/DDBJ whole genome shotgun (WGS) entry which is preliminary data.</text>
</comment>
<feature type="repeat" description="PPR" evidence="9">
    <location>
        <begin position="536"/>
        <end position="570"/>
    </location>
</feature>
<feature type="repeat" description="PPR" evidence="9">
    <location>
        <begin position="254"/>
        <end position="288"/>
    </location>
</feature>
<feature type="repeat" description="PPR" evidence="9">
    <location>
        <begin position="571"/>
        <end position="605"/>
    </location>
</feature>
<feature type="repeat" description="PPR" evidence="9">
    <location>
        <begin position="289"/>
        <end position="323"/>
    </location>
</feature>
<dbReference type="Pfam" id="PF01535">
    <property type="entry name" value="PPR"/>
    <property type="match status" value="2"/>
</dbReference>
<evidence type="ECO:0000256" key="5">
    <source>
        <dbReference type="ARBA" id="ARBA00023125"/>
    </source>
</evidence>
<dbReference type="SMART" id="SM00380">
    <property type="entry name" value="AP2"/>
    <property type="match status" value="1"/>
</dbReference>
<keyword evidence="13" id="KW-1185">Reference proteome</keyword>
<feature type="domain" description="AP2/ERF" evidence="11">
    <location>
        <begin position="973"/>
        <end position="1036"/>
    </location>
</feature>
<dbReference type="InterPro" id="IPR001471">
    <property type="entry name" value="AP2/ERF_dom"/>
</dbReference>
<feature type="region of interest" description="Disordered" evidence="10">
    <location>
        <begin position="1197"/>
        <end position="1243"/>
    </location>
</feature>
<evidence type="ECO:0000256" key="6">
    <source>
        <dbReference type="ARBA" id="ARBA00023163"/>
    </source>
</evidence>
<proteinExistence type="inferred from homology"/>
<feature type="repeat" description="PPR" evidence="9">
    <location>
        <begin position="641"/>
        <end position="675"/>
    </location>
</feature>
<dbReference type="FunFam" id="1.25.40.10:FF:000554">
    <property type="entry name" value="Pentatricopeptide repeat-containing protein At2g41720"/>
    <property type="match status" value="1"/>
</dbReference>
<keyword evidence="4" id="KW-0805">Transcription regulation</keyword>
<keyword evidence="7" id="KW-0539">Nucleus</keyword>
<comment type="similarity">
    <text evidence="2">Belongs to the PPR family. P subfamily.</text>
</comment>
<dbReference type="FunFam" id="3.30.730.10:FF:000004">
    <property type="entry name" value="AP2-like ethylene-responsive transcription factor"/>
    <property type="match status" value="1"/>
</dbReference>
<dbReference type="GO" id="GO:0003677">
    <property type="term" value="F:DNA binding"/>
    <property type="evidence" value="ECO:0007669"/>
    <property type="project" value="UniProtKB-KW"/>
</dbReference>
<reference evidence="12" key="1">
    <citation type="submission" date="2022-04" db="EMBL/GenBank/DDBJ databases">
        <title>A functionally conserved STORR gene fusion in Papaver species that diverged 16.8 million years ago.</title>
        <authorList>
            <person name="Catania T."/>
        </authorList>
    </citation>
    <scope>NUCLEOTIDE SEQUENCE</scope>
    <source>
        <strain evidence="12">S-188037</strain>
    </source>
</reference>
<evidence type="ECO:0000256" key="10">
    <source>
        <dbReference type="SAM" id="MobiDB-lite"/>
    </source>
</evidence>
<sequence length="1328" mass="149523">MATVGIYKPSATHSPNDLNPISFSSLSNPKFQFQTNKKQKRINYKIKNNRTTTYAIHNSKLSKENKKDSEEEKKLGFVDYDKGKHKKNSIQVTGLRKDDIQKRYRFRVDGDPSQKDWTISEVVEKILKLKRWDDIDGKVLNRWAGRFARKNYPLLIQEITKLGAIEHSVEVFRWMKNQKTYCARNDIYNMMIRLYGRHNRIDQARGLFFEMQEWRCKPDVETYNALINAHGRAGQWSWAMNIMDDMLRSSISPSRSTYNNLINACGSSGQWQEALKVCKKMTDNGVGPDLVTHNIVLTAYKSGGQYSKALSYFDLMEGTNIRPDTTTFNIVIHCLVKLEEYERAVDIFNGMREKRAECHPDTVTYTTILCAYSACGQIENCKAVFALMLAEGFNPSIVSYNALIGSYASQGMDKEALSVFNGLKRIGVKPDVVSYTSLLNAYGRSGQPEKAREILEMMKRNSLKPNLVSYNALIDAYGSEGLLTEAVEVLREMEGDGIQPNVVTICTLLAACGRCGQMVRVDTVLSAAKSRGIELNTTAYNSAIGSYLSMGEHEKALILYKAMRIKKVKPDSITYNILMSGFCKIGKYSESLEFLQEMKDLKIPFSKEVYSSAICAYSKQGQLSEAEYMFSEMKMSDCCPDAIAYTTMIHAYDAAGNWEKACDLFADMEINEIEPDYIACSSLMKAFNKGCQPTQVVRLAQLMREKAIPFSEATFFEIISACSMLRDWRSTMSLIEMMEPSFSRVSIGLLNQLLYFIGKSGKVETMMKLFHKIVASGAEINFGTYSILLKNLLVVGKWRKYIEVLQWMEDAGIQPSLGMYRSIYPYALKESEDNWVFFLGLMLKVKTNIFLRFINQILTKPRVLGTRTSRDKFATSLNAKLTKIGFIEGKGLLLSVISMATTSSSDLGSGLKAEGGEATETVPTTATIAMTNNTDQKLLLYRGLKRSRKDRGCTAKERISKMPPCAAGKRSSIYRGVTRHRWTGRYEAHLWDKSTWNQNQNKKGKQGAYDDEEAAARAYDLAALKYWGPGTLINFPVRFHFVSLTLQKVLFLYYPLMFHLMESYPVIICVRPCQSSRWESSLRQIGGLEQFSGSLHYGEGGTAESEYPGRFCIERKVDLTGYIKWWGPNKTCRLSKSFDETKHGSLEDIGGGEWGLQPTEPYQMPRLGLSHGHAVKKKHHEVSSALNILSQSAAYKSLQEKASKEDNDENTNNENTNKEMPFGDPVPLESTSGDGVSGGGNERHLMGGATTLGMSWLPFQRATLSPLRTPFLSAPLMTNYSTIDPLADPILWSSLVSHPTPGLSHTAAEEVTKTETSSSYNCFNQEEH</sequence>
<dbReference type="FunFam" id="1.25.40.10:FF:003312">
    <property type="entry name" value="Predicted protein"/>
    <property type="match status" value="1"/>
</dbReference>
<comment type="subcellular location">
    <subcellularLocation>
        <location evidence="1">Nucleus</location>
    </subcellularLocation>
</comment>
<dbReference type="InterPro" id="IPR011990">
    <property type="entry name" value="TPR-like_helical_dom_sf"/>
</dbReference>
<evidence type="ECO:0000256" key="3">
    <source>
        <dbReference type="ARBA" id="ARBA00022737"/>
    </source>
</evidence>
<keyword evidence="6" id="KW-0804">Transcription</keyword>
<dbReference type="SUPFAM" id="SSF48452">
    <property type="entry name" value="TPR-like"/>
    <property type="match status" value="1"/>
</dbReference>
<feature type="repeat" description="PPR" evidence="9">
    <location>
        <begin position="431"/>
        <end position="465"/>
    </location>
</feature>
<dbReference type="Gene3D" id="3.30.730.10">
    <property type="entry name" value="AP2/ERF domain"/>
    <property type="match status" value="1"/>
</dbReference>
<feature type="repeat" description="PPR" evidence="9">
    <location>
        <begin position="219"/>
        <end position="253"/>
    </location>
</feature>
<feature type="repeat" description="PPR" evidence="9">
    <location>
        <begin position="184"/>
        <end position="218"/>
    </location>
</feature>
<dbReference type="InterPro" id="IPR036955">
    <property type="entry name" value="AP2/ERF_dom_sf"/>
</dbReference>
<evidence type="ECO:0000256" key="9">
    <source>
        <dbReference type="PROSITE-ProRule" id="PRU00708"/>
    </source>
</evidence>
<dbReference type="Gene3D" id="1.25.40.10">
    <property type="entry name" value="Tetratricopeptide repeat domain"/>
    <property type="match status" value="6"/>
</dbReference>
<evidence type="ECO:0000256" key="7">
    <source>
        <dbReference type="ARBA" id="ARBA00023242"/>
    </source>
</evidence>
<feature type="repeat" description="PPR" evidence="9">
    <location>
        <begin position="361"/>
        <end position="395"/>
    </location>
</feature>
<dbReference type="PROSITE" id="PS51032">
    <property type="entry name" value="AP2_ERF"/>
    <property type="match status" value="1"/>
</dbReference>
<feature type="repeat" description="PPR" evidence="9">
    <location>
        <begin position="396"/>
        <end position="430"/>
    </location>
</feature>